<sequence length="153" mass="16640">MADTEGTATAGWLEKFSSYAKTRKGTILLAEILLSFIVLICYAASQYGGYTAVAIVEMIMATIFFVVYMMELDKSFRVVHWPWTDFFRAATGAALFLITSLICVISGSGDGARIAGGVFGLLAGILYAYDAYTIYLEMKSSRQHTAAPTDAKV</sequence>
<dbReference type="EMBL" id="CM055728">
    <property type="protein sequence ID" value="KAJ8016798.1"/>
    <property type="molecule type" value="Genomic_DNA"/>
</dbReference>
<dbReference type="Proteomes" id="UP001157502">
    <property type="component" value="Chromosome 1"/>
</dbReference>
<organism evidence="1 2">
    <name type="scientific">Dallia pectoralis</name>
    <name type="common">Alaska blackfish</name>
    <dbReference type="NCBI Taxonomy" id="75939"/>
    <lineage>
        <taxon>Eukaryota</taxon>
        <taxon>Metazoa</taxon>
        <taxon>Chordata</taxon>
        <taxon>Craniata</taxon>
        <taxon>Vertebrata</taxon>
        <taxon>Euteleostomi</taxon>
        <taxon>Actinopterygii</taxon>
        <taxon>Neopterygii</taxon>
        <taxon>Teleostei</taxon>
        <taxon>Protacanthopterygii</taxon>
        <taxon>Esociformes</taxon>
        <taxon>Umbridae</taxon>
        <taxon>Dallia</taxon>
    </lineage>
</organism>
<evidence type="ECO:0000313" key="1">
    <source>
        <dbReference type="EMBL" id="KAJ8016798.1"/>
    </source>
</evidence>
<keyword evidence="2" id="KW-1185">Reference proteome</keyword>
<comment type="caution">
    <text evidence="1">The sequence shown here is derived from an EMBL/GenBank/DDBJ whole genome shotgun (WGS) entry which is preliminary data.</text>
</comment>
<evidence type="ECO:0000313" key="2">
    <source>
        <dbReference type="Proteomes" id="UP001157502"/>
    </source>
</evidence>
<reference evidence="1" key="1">
    <citation type="submission" date="2021-05" db="EMBL/GenBank/DDBJ databases">
        <authorList>
            <person name="Pan Q."/>
            <person name="Jouanno E."/>
            <person name="Zahm M."/>
            <person name="Klopp C."/>
            <person name="Cabau C."/>
            <person name="Louis A."/>
            <person name="Berthelot C."/>
            <person name="Parey E."/>
            <person name="Roest Crollius H."/>
            <person name="Montfort J."/>
            <person name="Robinson-Rechavi M."/>
            <person name="Bouchez O."/>
            <person name="Lampietro C."/>
            <person name="Lopez Roques C."/>
            <person name="Donnadieu C."/>
            <person name="Postlethwait J."/>
            <person name="Bobe J."/>
            <person name="Dillon D."/>
            <person name="Chandos A."/>
            <person name="von Hippel F."/>
            <person name="Guiguen Y."/>
        </authorList>
    </citation>
    <scope>NUCLEOTIDE SEQUENCE</scope>
    <source>
        <strain evidence="1">YG-Jan2019</strain>
    </source>
</reference>
<gene>
    <name evidence="1" type="ORF">DPEC_G00011100</name>
</gene>
<proteinExistence type="predicted"/>
<accession>A0ACC2HLA5</accession>
<protein>
    <submittedName>
        <fullName evidence="1">Uncharacterized protein</fullName>
    </submittedName>
</protein>
<name>A0ACC2HLA5_DALPE</name>